<feature type="compositionally biased region" description="Low complexity" evidence="1">
    <location>
        <begin position="15"/>
        <end position="26"/>
    </location>
</feature>
<dbReference type="Proteomes" id="UP001152795">
    <property type="component" value="Unassembled WGS sequence"/>
</dbReference>
<reference evidence="2" key="1">
    <citation type="submission" date="2020-04" db="EMBL/GenBank/DDBJ databases">
        <authorList>
            <person name="Alioto T."/>
            <person name="Alioto T."/>
            <person name="Gomez Garrido J."/>
        </authorList>
    </citation>
    <scope>NUCLEOTIDE SEQUENCE</scope>
    <source>
        <strain evidence="2">A484AB</strain>
    </source>
</reference>
<dbReference type="OrthoDB" id="10665655at2759"/>
<evidence type="ECO:0000313" key="3">
    <source>
        <dbReference type="Proteomes" id="UP001152795"/>
    </source>
</evidence>
<proteinExistence type="predicted"/>
<comment type="caution">
    <text evidence="2">The sequence shown here is derived from an EMBL/GenBank/DDBJ whole genome shotgun (WGS) entry which is preliminary data.</text>
</comment>
<feature type="compositionally biased region" description="Polar residues" evidence="1">
    <location>
        <begin position="39"/>
        <end position="49"/>
    </location>
</feature>
<feature type="compositionally biased region" description="Polar residues" evidence="1">
    <location>
        <begin position="385"/>
        <end position="400"/>
    </location>
</feature>
<protein>
    <submittedName>
        <fullName evidence="2">Uncharacterized protein</fullName>
    </submittedName>
</protein>
<gene>
    <name evidence="2" type="ORF">PACLA_8A083068</name>
</gene>
<accession>A0A6S7I3R1</accession>
<name>A0A6S7I3R1_PARCT</name>
<feature type="compositionally biased region" description="Basic residues" evidence="1">
    <location>
        <begin position="50"/>
        <end position="65"/>
    </location>
</feature>
<organism evidence="2 3">
    <name type="scientific">Paramuricea clavata</name>
    <name type="common">Red gorgonian</name>
    <name type="synonym">Violescent sea-whip</name>
    <dbReference type="NCBI Taxonomy" id="317549"/>
    <lineage>
        <taxon>Eukaryota</taxon>
        <taxon>Metazoa</taxon>
        <taxon>Cnidaria</taxon>
        <taxon>Anthozoa</taxon>
        <taxon>Octocorallia</taxon>
        <taxon>Malacalcyonacea</taxon>
        <taxon>Plexauridae</taxon>
        <taxon>Paramuricea</taxon>
    </lineage>
</organism>
<feature type="compositionally biased region" description="Polar residues" evidence="1">
    <location>
        <begin position="438"/>
        <end position="448"/>
    </location>
</feature>
<sequence>MCVHGVGAAVSRLFGSGRQNGGSSQNYATISQDTEHLVQSDSTTVINQSKQRKANQSKPSPRKKLSLINRRKETQANAAKPGKPPRPNPPNFGNVRGPGDGPPKQSGDVLRPPRPDPPSNVGGRGPTDSASKRPGDTSRPPRPVPPSNVGDRGPTDFPPKQFGDVSRPPRPDPPSNVSGRGPTDSASKRPGDISRPPRPDPPSNVGGRMPTDSVSKRHGDISRPPRPDPPSSVGGRGPTDSPPMQHGDISRPPRPDPPSNGGRGLTDSPPKRLGDVSRPPRPDPPSSVGYRGATDSPPKRHGDISRPPRSDPPSSVGGRGPTDSPPKRFGDSPRPPRPAPPSKAVEETSNVSDARRKQLGDIFRPQRPDPPFGVGNRRVNEDSPKTTGGNEVQVTKNADNSPKKQPVSPVKDSATIKLPKRRSSIQKPASPQKPEVISPSSQKTQVKSSAIPLDAENNRVATLRQRLLEMQTTQKRGSRKISIPISKSEGNVAKKTRSLEDKLFCGAGLAPTLFPLFNKPKKTPVPSGQERQHPTLERSFSVGSCVYDCVKFEEFFKP</sequence>
<dbReference type="AlphaFoldDB" id="A0A6S7I3R1"/>
<feature type="region of interest" description="Disordered" evidence="1">
    <location>
        <begin position="13"/>
        <end position="453"/>
    </location>
</feature>
<evidence type="ECO:0000256" key="1">
    <source>
        <dbReference type="SAM" id="MobiDB-lite"/>
    </source>
</evidence>
<dbReference type="EMBL" id="CACRXK020003988">
    <property type="protein sequence ID" value="CAB4001042.1"/>
    <property type="molecule type" value="Genomic_DNA"/>
</dbReference>
<keyword evidence="3" id="KW-1185">Reference proteome</keyword>
<evidence type="ECO:0000313" key="2">
    <source>
        <dbReference type="EMBL" id="CAB4001042.1"/>
    </source>
</evidence>
<feature type="compositionally biased region" description="Basic and acidic residues" evidence="1">
    <location>
        <begin position="353"/>
        <end position="367"/>
    </location>
</feature>
<feature type="compositionally biased region" description="Basic and acidic residues" evidence="1">
    <location>
        <begin position="214"/>
        <end position="226"/>
    </location>
</feature>
<feature type="compositionally biased region" description="Basic and acidic residues" evidence="1">
    <location>
        <begin position="269"/>
        <end position="281"/>
    </location>
</feature>
<feature type="compositionally biased region" description="Basic and acidic residues" evidence="1">
    <location>
        <begin position="186"/>
        <end position="198"/>
    </location>
</feature>
<feature type="compositionally biased region" description="Basic and acidic residues" evidence="1">
    <location>
        <begin position="297"/>
        <end position="309"/>
    </location>
</feature>